<keyword evidence="2" id="KW-0723">Serine/threonine-protein kinase</keyword>
<organism evidence="10 11">
    <name type="scientific">Rhinolophus ferrumequinum</name>
    <name type="common">Greater horseshoe bat</name>
    <dbReference type="NCBI Taxonomy" id="59479"/>
    <lineage>
        <taxon>Eukaryota</taxon>
        <taxon>Metazoa</taxon>
        <taxon>Chordata</taxon>
        <taxon>Craniata</taxon>
        <taxon>Vertebrata</taxon>
        <taxon>Euteleostomi</taxon>
        <taxon>Mammalia</taxon>
        <taxon>Eutheria</taxon>
        <taxon>Laurasiatheria</taxon>
        <taxon>Chiroptera</taxon>
        <taxon>Yinpterochiroptera</taxon>
        <taxon>Rhinolophoidea</taxon>
        <taxon>Rhinolophidae</taxon>
        <taxon>Rhinolophinae</taxon>
        <taxon>Rhinolophus</taxon>
    </lineage>
</organism>
<evidence type="ECO:0000256" key="1">
    <source>
        <dbReference type="ARBA" id="ARBA00012513"/>
    </source>
</evidence>
<comment type="caution">
    <text evidence="10">The sequence shown here is derived from an EMBL/GenBank/DDBJ whole genome shotgun (WGS) entry which is preliminary data.</text>
</comment>
<keyword evidence="6" id="KW-0067">ATP-binding</keyword>
<dbReference type="InterPro" id="IPR011009">
    <property type="entry name" value="Kinase-like_dom_sf"/>
</dbReference>
<evidence type="ECO:0000256" key="4">
    <source>
        <dbReference type="ARBA" id="ARBA00022741"/>
    </source>
</evidence>
<dbReference type="GO" id="GO:0005524">
    <property type="term" value="F:ATP binding"/>
    <property type="evidence" value="ECO:0007669"/>
    <property type="project" value="UniProtKB-KW"/>
</dbReference>
<dbReference type="PANTHER" id="PTHR24346">
    <property type="entry name" value="MAP/MICROTUBULE AFFINITY-REGULATING KINASE"/>
    <property type="match status" value="1"/>
</dbReference>
<dbReference type="Proteomes" id="UP000585614">
    <property type="component" value="Unassembled WGS sequence"/>
</dbReference>
<keyword evidence="5" id="KW-0418">Kinase</keyword>
<comment type="catalytic activity">
    <reaction evidence="8">
        <text>L-seryl-[protein] + ATP = O-phospho-L-seryl-[protein] + ADP + H(+)</text>
        <dbReference type="Rhea" id="RHEA:17989"/>
        <dbReference type="Rhea" id="RHEA-COMP:9863"/>
        <dbReference type="Rhea" id="RHEA-COMP:11604"/>
        <dbReference type="ChEBI" id="CHEBI:15378"/>
        <dbReference type="ChEBI" id="CHEBI:29999"/>
        <dbReference type="ChEBI" id="CHEBI:30616"/>
        <dbReference type="ChEBI" id="CHEBI:83421"/>
        <dbReference type="ChEBI" id="CHEBI:456216"/>
        <dbReference type="EC" id="2.7.11.1"/>
    </reaction>
</comment>
<keyword evidence="3" id="KW-0808">Transferase</keyword>
<dbReference type="PANTHER" id="PTHR24346:SF84">
    <property type="entry name" value="TESTIS SPECIFIC SERINE KINASE 5"/>
    <property type="match status" value="1"/>
</dbReference>
<dbReference type="InterPro" id="IPR008271">
    <property type="entry name" value="Ser/Thr_kinase_AS"/>
</dbReference>
<dbReference type="Pfam" id="PF00069">
    <property type="entry name" value="Pkinase"/>
    <property type="match status" value="1"/>
</dbReference>
<keyword evidence="4" id="KW-0547">Nucleotide-binding</keyword>
<reference evidence="10 11" key="1">
    <citation type="journal article" date="2020" name="Nature">
        <title>Six reference-quality genomes reveal evolution of bat adaptations.</title>
        <authorList>
            <person name="Jebb D."/>
            <person name="Huang Z."/>
            <person name="Pippel M."/>
            <person name="Hughes G.M."/>
            <person name="Lavrichenko K."/>
            <person name="Devanna P."/>
            <person name="Winkler S."/>
            <person name="Jermiin L.S."/>
            <person name="Skirmuntt E.C."/>
            <person name="Katzourakis A."/>
            <person name="Burkitt-Gray L."/>
            <person name="Ray D.A."/>
            <person name="Sullivan K.A.M."/>
            <person name="Roscito J.G."/>
            <person name="Kirilenko B.M."/>
            <person name="Davalos L.M."/>
            <person name="Corthals A.P."/>
            <person name="Power M.L."/>
            <person name="Jones G."/>
            <person name="Ransome R.D."/>
            <person name="Dechmann D.K.N."/>
            <person name="Locatelli A.G."/>
            <person name="Puechmaille S.J."/>
            <person name="Fedrigo O."/>
            <person name="Jarvis E.D."/>
            <person name="Hiller M."/>
            <person name="Vernes S.C."/>
            <person name="Myers E.W."/>
            <person name="Teeling E.C."/>
        </authorList>
    </citation>
    <scope>NUCLEOTIDE SEQUENCE [LARGE SCALE GENOMIC DNA]</scope>
    <source>
        <strain evidence="10">MRhiFer1</strain>
        <tissue evidence="10">Lung</tissue>
    </source>
</reference>
<dbReference type="InterPro" id="IPR000719">
    <property type="entry name" value="Prot_kinase_dom"/>
</dbReference>
<dbReference type="PROSITE" id="PS00108">
    <property type="entry name" value="PROTEIN_KINASE_ST"/>
    <property type="match status" value="1"/>
</dbReference>
<evidence type="ECO:0000256" key="5">
    <source>
        <dbReference type="ARBA" id="ARBA00022777"/>
    </source>
</evidence>
<dbReference type="EMBL" id="JACAGC010000035">
    <property type="protein sequence ID" value="KAF6269720.1"/>
    <property type="molecule type" value="Genomic_DNA"/>
</dbReference>
<proteinExistence type="predicted"/>
<feature type="domain" description="Protein kinase" evidence="9">
    <location>
        <begin position="26"/>
        <end position="175"/>
    </location>
</feature>
<dbReference type="GO" id="GO:0035556">
    <property type="term" value="P:intracellular signal transduction"/>
    <property type="evidence" value="ECO:0007669"/>
    <property type="project" value="TreeGrafter"/>
</dbReference>
<evidence type="ECO:0000256" key="3">
    <source>
        <dbReference type="ARBA" id="ARBA00022679"/>
    </source>
</evidence>
<evidence type="ECO:0000256" key="7">
    <source>
        <dbReference type="ARBA" id="ARBA00047899"/>
    </source>
</evidence>
<dbReference type="AlphaFoldDB" id="A0A7J7R0N1"/>
<evidence type="ECO:0000313" key="11">
    <source>
        <dbReference type="Proteomes" id="UP000585614"/>
    </source>
</evidence>
<evidence type="ECO:0000259" key="9">
    <source>
        <dbReference type="PROSITE" id="PS50011"/>
    </source>
</evidence>
<dbReference type="GO" id="GO:0050321">
    <property type="term" value="F:tau-protein kinase activity"/>
    <property type="evidence" value="ECO:0007669"/>
    <property type="project" value="TreeGrafter"/>
</dbReference>
<protein>
    <recommendedName>
        <fullName evidence="1">non-specific serine/threonine protein kinase</fullName>
        <ecNumber evidence="1">2.7.11.1</ecNumber>
    </recommendedName>
</protein>
<dbReference type="GO" id="GO:0005737">
    <property type="term" value="C:cytoplasm"/>
    <property type="evidence" value="ECO:0007669"/>
    <property type="project" value="TreeGrafter"/>
</dbReference>
<evidence type="ECO:0000256" key="2">
    <source>
        <dbReference type="ARBA" id="ARBA00022527"/>
    </source>
</evidence>
<dbReference type="PROSITE" id="PS50011">
    <property type="entry name" value="PROTEIN_KINASE_DOM"/>
    <property type="match status" value="1"/>
</dbReference>
<evidence type="ECO:0000313" key="10">
    <source>
        <dbReference type="EMBL" id="KAF6269720.1"/>
    </source>
</evidence>
<name>A0A7J7R0N1_RHIFE</name>
<dbReference type="Gene3D" id="1.10.510.10">
    <property type="entry name" value="Transferase(Phosphotransferase) domain 1"/>
    <property type="match status" value="1"/>
</dbReference>
<evidence type="ECO:0000256" key="8">
    <source>
        <dbReference type="ARBA" id="ARBA00048679"/>
    </source>
</evidence>
<gene>
    <name evidence="10" type="ORF">mRhiFer1_009697</name>
</gene>
<comment type="catalytic activity">
    <reaction evidence="7">
        <text>L-threonyl-[protein] + ATP = O-phospho-L-threonyl-[protein] + ADP + H(+)</text>
        <dbReference type="Rhea" id="RHEA:46608"/>
        <dbReference type="Rhea" id="RHEA-COMP:11060"/>
        <dbReference type="Rhea" id="RHEA-COMP:11605"/>
        <dbReference type="ChEBI" id="CHEBI:15378"/>
        <dbReference type="ChEBI" id="CHEBI:30013"/>
        <dbReference type="ChEBI" id="CHEBI:30616"/>
        <dbReference type="ChEBI" id="CHEBI:61977"/>
        <dbReference type="ChEBI" id="CHEBI:456216"/>
        <dbReference type="EC" id="2.7.11.1"/>
    </reaction>
</comment>
<evidence type="ECO:0000256" key="6">
    <source>
        <dbReference type="ARBA" id="ARBA00022840"/>
    </source>
</evidence>
<dbReference type="SMART" id="SM00220">
    <property type="entry name" value="S_TKc"/>
    <property type="match status" value="1"/>
</dbReference>
<dbReference type="SUPFAM" id="SSF56112">
    <property type="entry name" value="Protein kinase-like (PK-like)"/>
    <property type="match status" value="1"/>
</dbReference>
<sequence length="175" mass="19924">MKGSGKRKLDQRVFLEQVHECRDKGYLLSSKIGSSAFSKVYLAYATQERIMHNCKLASDLKGKRHTMVAIKIVSTAEAPVEFSCKFLPLREIYLLRSCTRPETYHNSQRSYLVLELAGRGDLLEHINVTSAHHCCPGLEKEARRLFWQLLSAVAHCHSVGIVHRDLKCENILLDD</sequence>
<accession>A0A7J7R0N1</accession>
<dbReference type="GO" id="GO:0000226">
    <property type="term" value="P:microtubule cytoskeleton organization"/>
    <property type="evidence" value="ECO:0007669"/>
    <property type="project" value="TreeGrafter"/>
</dbReference>
<dbReference type="EC" id="2.7.11.1" evidence="1"/>